<dbReference type="EMBL" id="LXEP01000017">
    <property type="protein sequence ID" value="OAT21689.1"/>
    <property type="molecule type" value="Genomic_DNA"/>
</dbReference>
<keyword evidence="1" id="KW-0472">Membrane</keyword>
<name>A0A1B7I0P2_9ENTR</name>
<dbReference type="InterPro" id="IPR052534">
    <property type="entry name" value="Extracell_DNA_Util/SecSys_Comp"/>
</dbReference>
<reference evidence="2 3" key="1">
    <citation type="submission" date="2016-04" db="EMBL/GenBank/DDBJ databases">
        <title>ATOL: Assembling a taxonomically balanced genome-scale reconstruction of the evolutionary history of the Enterobacteriaceae.</title>
        <authorList>
            <person name="Plunkett G.III."/>
            <person name="Neeno-Eckwall E.C."/>
            <person name="Glasner J.D."/>
            <person name="Perna N.T."/>
        </authorList>
    </citation>
    <scope>NUCLEOTIDE SEQUENCE [LARGE SCALE GENOMIC DNA]</scope>
    <source>
        <strain evidence="2 3">ATCC 51604</strain>
    </source>
</reference>
<organism evidence="2 3">
    <name type="scientific">Buttiauxella gaviniae ATCC 51604</name>
    <dbReference type="NCBI Taxonomy" id="1354253"/>
    <lineage>
        <taxon>Bacteria</taxon>
        <taxon>Pseudomonadati</taxon>
        <taxon>Pseudomonadota</taxon>
        <taxon>Gammaproteobacteria</taxon>
        <taxon>Enterobacterales</taxon>
        <taxon>Enterobacteriaceae</taxon>
        <taxon>Buttiauxella</taxon>
    </lineage>
</organism>
<dbReference type="Pfam" id="PF05137">
    <property type="entry name" value="PilN"/>
    <property type="match status" value="1"/>
</dbReference>
<proteinExistence type="predicted"/>
<evidence type="ECO:0000256" key="1">
    <source>
        <dbReference type="SAM" id="Phobius"/>
    </source>
</evidence>
<dbReference type="AlphaFoldDB" id="A0A1B7I0P2"/>
<feature type="transmembrane region" description="Helical" evidence="1">
    <location>
        <begin position="21"/>
        <end position="39"/>
    </location>
</feature>
<sequence>MRLINLLPWRQIQRQQRVRRWSLLFSLVLVLVPLLVMGGRQFAIWEIHQQQARKDYLTSMQSALQHLYQQRLVLQKQNQEILRLQRIREAQQKAIRIWEKRLIRIASIMPDGAWLSSLTMQKGQLIVKGRTNLLDDLQGLEKELAHLEGISRVRTGAVQHEAQGGFGFVFTLTISEVANALVN</sequence>
<protein>
    <submittedName>
        <fullName evidence="2">PilN family type IV pilus biogenesis protein</fullName>
    </submittedName>
</protein>
<keyword evidence="1" id="KW-1133">Transmembrane helix</keyword>
<evidence type="ECO:0000313" key="3">
    <source>
        <dbReference type="Proteomes" id="UP000078504"/>
    </source>
</evidence>
<dbReference type="PANTHER" id="PTHR40278">
    <property type="entry name" value="DNA UTILIZATION PROTEIN HOFN"/>
    <property type="match status" value="1"/>
</dbReference>
<dbReference type="PATRIC" id="fig|1354253.4.peg.1930"/>
<dbReference type="Proteomes" id="UP000078504">
    <property type="component" value="Unassembled WGS sequence"/>
</dbReference>
<accession>A0A1B7I0P2</accession>
<dbReference type="PANTHER" id="PTHR40278:SF1">
    <property type="entry name" value="DNA UTILIZATION PROTEIN HOFN"/>
    <property type="match status" value="1"/>
</dbReference>
<gene>
    <name evidence="2" type="ORF">M977_01894</name>
</gene>
<keyword evidence="1" id="KW-0812">Transmembrane</keyword>
<dbReference type="RefSeq" id="WP_064514326.1">
    <property type="nucleotide sequence ID" value="NZ_LXEP01000017.1"/>
</dbReference>
<comment type="caution">
    <text evidence="2">The sequence shown here is derived from an EMBL/GenBank/DDBJ whole genome shotgun (WGS) entry which is preliminary data.</text>
</comment>
<evidence type="ECO:0000313" key="2">
    <source>
        <dbReference type="EMBL" id="OAT21689.1"/>
    </source>
</evidence>
<dbReference type="InterPro" id="IPR007813">
    <property type="entry name" value="PilN"/>
</dbReference>